<keyword evidence="1" id="KW-0805">Transcription regulation</keyword>
<dbReference type="GO" id="GO:0000976">
    <property type="term" value="F:transcription cis-regulatory region binding"/>
    <property type="evidence" value="ECO:0007669"/>
    <property type="project" value="TreeGrafter"/>
</dbReference>
<proteinExistence type="predicted"/>
<accession>A0A975FN10</accession>
<evidence type="ECO:0000256" key="3">
    <source>
        <dbReference type="ARBA" id="ARBA00023163"/>
    </source>
</evidence>
<dbReference type="SUPFAM" id="SSF46689">
    <property type="entry name" value="Homeodomain-like"/>
    <property type="match status" value="1"/>
</dbReference>
<keyword evidence="5" id="KW-0812">Transmembrane</keyword>
<dbReference type="RefSeq" id="WP_210898521.1">
    <property type="nucleotide sequence ID" value="NZ_CP071696.1"/>
</dbReference>
<dbReference type="Gene3D" id="1.10.357.10">
    <property type="entry name" value="Tetracycline Repressor, domain 2"/>
    <property type="match status" value="1"/>
</dbReference>
<dbReference type="Pfam" id="PF17754">
    <property type="entry name" value="TetR_C_14"/>
    <property type="match status" value="1"/>
</dbReference>
<keyword evidence="3" id="KW-0804">Transcription</keyword>
<dbReference type="PANTHER" id="PTHR30055">
    <property type="entry name" value="HTH-TYPE TRANSCRIPTIONAL REGULATOR RUTR"/>
    <property type="match status" value="1"/>
</dbReference>
<dbReference type="InterPro" id="IPR001647">
    <property type="entry name" value="HTH_TetR"/>
</dbReference>
<sequence>MTNPPAPGRPRASSRRDLEDAAAELFLEQGYARTTIGDIARRAGVGRNTFFNYFDAKSDLLWLDFDETAAALPDALDAAPADLDPMPALAAAVRELAARHPATAVPIALSQHESMDTLEEFRAAGLERFVRLAGSFAGFLAARIGRSPRELDIAAAASALAAAIAAGAGAWALAGVGRGPLTAYLDRAVAPVVAGYGPAIR</sequence>
<organism evidence="7 8">
    <name type="scientific">Agromyces archimandritae</name>
    <dbReference type="NCBI Taxonomy" id="2781962"/>
    <lineage>
        <taxon>Bacteria</taxon>
        <taxon>Bacillati</taxon>
        <taxon>Actinomycetota</taxon>
        <taxon>Actinomycetes</taxon>
        <taxon>Micrococcales</taxon>
        <taxon>Microbacteriaceae</taxon>
        <taxon>Agromyces</taxon>
    </lineage>
</organism>
<dbReference type="Proteomes" id="UP000671914">
    <property type="component" value="Chromosome"/>
</dbReference>
<reference evidence="7" key="1">
    <citation type="submission" date="2021-03" db="EMBL/GenBank/DDBJ databases">
        <title>Agromyces archimandritus sp. nov., isolated from the cockroach Archimandrita tessellata.</title>
        <authorList>
            <person name="Guzman J."/>
            <person name="Ortuzar M."/>
            <person name="Poehlein A."/>
            <person name="Daniel R."/>
            <person name="Trujillo M."/>
            <person name="Vilcinskas A."/>
        </authorList>
    </citation>
    <scope>NUCLEOTIDE SEQUENCE</scope>
    <source>
        <strain evidence="7">G127AT</strain>
    </source>
</reference>
<dbReference type="AlphaFoldDB" id="A0A975FN10"/>
<dbReference type="InterPro" id="IPR041347">
    <property type="entry name" value="MftR_C"/>
</dbReference>
<dbReference type="PANTHER" id="PTHR30055:SF234">
    <property type="entry name" value="HTH-TYPE TRANSCRIPTIONAL REGULATOR BETI"/>
    <property type="match status" value="1"/>
</dbReference>
<evidence type="ECO:0000256" key="4">
    <source>
        <dbReference type="PROSITE-ProRule" id="PRU00335"/>
    </source>
</evidence>
<keyword evidence="8" id="KW-1185">Reference proteome</keyword>
<evidence type="ECO:0000256" key="2">
    <source>
        <dbReference type="ARBA" id="ARBA00023125"/>
    </source>
</evidence>
<protein>
    <submittedName>
        <fullName evidence="7">TetR family transcriptional regulator</fullName>
    </submittedName>
</protein>
<dbReference type="PRINTS" id="PR00455">
    <property type="entry name" value="HTHTETR"/>
</dbReference>
<evidence type="ECO:0000259" key="6">
    <source>
        <dbReference type="PROSITE" id="PS50977"/>
    </source>
</evidence>
<feature type="transmembrane region" description="Helical" evidence="5">
    <location>
        <begin position="153"/>
        <end position="174"/>
    </location>
</feature>
<dbReference type="PROSITE" id="PS50977">
    <property type="entry name" value="HTH_TETR_2"/>
    <property type="match status" value="1"/>
</dbReference>
<feature type="domain" description="HTH tetR-type" evidence="6">
    <location>
        <begin position="12"/>
        <end position="72"/>
    </location>
</feature>
<dbReference type="KEGG" id="aarc:G127AT_15785"/>
<evidence type="ECO:0000313" key="7">
    <source>
        <dbReference type="EMBL" id="QTX04682.1"/>
    </source>
</evidence>
<dbReference type="GO" id="GO:0003700">
    <property type="term" value="F:DNA-binding transcription factor activity"/>
    <property type="evidence" value="ECO:0007669"/>
    <property type="project" value="TreeGrafter"/>
</dbReference>
<dbReference type="InterPro" id="IPR050109">
    <property type="entry name" value="HTH-type_TetR-like_transc_reg"/>
</dbReference>
<dbReference type="EMBL" id="CP071696">
    <property type="protein sequence ID" value="QTX04682.1"/>
    <property type="molecule type" value="Genomic_DNA"/>
</dbReference>
<dbReference type="Gene3D" id="1.10.10.60">
    <property type="entry name" value="Homeodomain-like"/>
    <property type="match status" value="1"/>
</dbReference>
<dbReference type="Pfam" id="PF00440">
    <property type="entry name" value="TetR_N"/>
    <property type="match status" value="1"/>
</dbReference>
<feature type="DNA-binding region" description="H-T-H motif" evidence="4">
    <location>
        <begin position="35"/>
        <end position="54"/>
    </location>
</feature>
<keyword evidence="5" id="KW-1133">Transmembrane helix</keyword>
<evidence type="ECO:0000256" key="5">
    <source>
        <dbReference type="SAM" id="Phobius"/>
    </source>
</evidence>
<name>A0A975FN10_9MICO</name>
<evidence type="ECO:0000313" key="8">
    <source>
        <dbReference type="Proteomes" id="UP000671914"/>
    </source>
</evidence>
<keyword evidence="2 4" id="KW-0238">DNA-binding</keyword>
<evidence type="ECO:0000256" key="1">
    <source>
        <dbReference type="ARBA" id="ARBA00023015"/>
    </source>
</evidence>
<gene>
    <name evidence="7" type="ORF">G127AT_15785</name>
</gene>
<keyword evidence="5" id="KW-0472">Membrane</keyword>
<dbReference type="InterPro" id="IPR009057">
    <property type="entry name" value="Homeodomain-like_sf"/>
</dbReference>